<dbReference type="RefSeq" id="WP_043066791.1">
    <property type="nucleotide sequence ID" value="NZ_BJOA01000238.1"/>
</dbReference>
<keyword evidence="5 7" id="KW-1133">Transmembrane helix</keyword>
<comment type="similarity">
    <text evidence="2">Belongs to the UPF0702 family.</text>
</comment>
<reference evidence="10 12" key="2">
    <citation type="submission" date="2016-10" db="EMBL/GenBank/DDBJ databases">
        <authorList>
            <person name="de Groot N.N."/>
        </authorList>
    </citation>
    <scope>NUCLEOTIDE SEQUENCE [LARGE SCALE GENOMIC DNA]</scope>
    <source>
        <strain evidence="10 12">DSM 2895</strain>
    </source>
</reference>
<comment type="subcellular location">
    <subcellularLocation>
        <location evidence="1">Cell membrane</location>
        <topology evidence="1">Multi-pass membrane protein</topology>
    </subcellularLocation>
</comment>
<organism evidence="9 11">
    <name type="scientific">Aneurinibacillus migulanus</name>
    <name type="common">Bacillus migulanus</name>
    <dbReference type="NCBI Taxonomy" id="47500"/>
    <lineage>
        <taxon>Bacteria</taxon>
        <taxon>Bacillati</taxon>
        <taxon>Bacillota</taxon>
        <taxon>Bacilli</taxon>
        <taxon>Bacillales</taxon>
        <taxon>Paenibacillaceae</taxon>
        <taxon>Aneurinibacillus group</taxon>
        <taxon>Aneurinibacillus</taxon>
    </lineage>
</organism>
<evidence type="ECO:0000313" key="10">
    <source>
        <dbReference type="EMBL" id="SDJ34634.1"/>
    </source>
</evidence>
<feature type="transmembrane region" description="Helical" evidence="7">
    <location>
        <begin position="6"/>
        <end position="24"/>
    </location>
</feature>
<evidence type="ECO:0000313" key="12">
    <source>
        <dbReference type="Proteomes" id="UP000182836"/>
    </source>
</evidence>
<protein>
    <submittedName>
        <fullName evidence="9">Membrane protein</fullName>
    </submittedName>
</protein>
<evidence type="ECO:0000256" key="6">
    <source>
        <dbReference type="ARBA" id="ARBA00023136"/>
    </source>
</evidence>
<gene>
    <name evidence="9" type="ORF">AF333_21885</name>
    <name evidence="10" type="ORF">SAMN04487909_11623</name>
</gene>
<dbReference type="Pfam" id="PF04239">
    <property type="entry name" value="DUF421"/>
    <property type="match status" value="1"/>
</dbReference>
<proteinExistence type="inferred from homology"/>
<keyword evidence="11" id="KW-1185">Reference proteome</keyword>
<evidence type="ECO:0000259" key="8">
    <source>
        <dbReference type="Pfam" id="PF04239"/>
    </source>
</evidence>
<dbReference type="AlphaFoldDB" id="A0A0D1XIH3"/>
<accession>A0A0D1XIH3</accession>
<feature type="domain" description="YetF C-terminal" evidence="8">
    <location>
        <begin position="78"/>
        <end position="152"/>
    </location>
</feature>
<evidence type="ECO:0000256" key="2">
    <source>
        <dbReference type="ARBA" id="ARBA00006448"/>
    </source>
</evidence>
<dbReference type="GO" id="GO:0005886">
    <property type="term" value="C:plasma membrane"/>
    <property type="evidence" value="ECO:0007669"/>
    <property type="project" value="UniProtKB-SubCell"/>
</dbReference>
<keyword evidence="4 7" id="KW-0812">Transmembrane</keyword>
<dbReference type="InterPro" id="IPR023090">
    <property type="entry name" value="UPF0702_alpha/beta_dom_sf"/>
</dbReference>
<keyword evidence="6 7" id="KW-0472">Membrane</keyword>
<evidence type="ECO:0000313" key="11">
    <source>
        <dbReference type="Proteomes" id="UP000037269"/>
    </source>
</evidence>
<dbReference type="STRING" id="47500.AF333_21885"/>
<dbReference type="Gene3D" id="3.30.240.20">
    <property type="entry name" value="bsu07140 like domains"/>
    <property type="match status" value="1"/>
</dbReference>
<dbReference type="Proteomes" id="UP000182836">
    <property type="component" value="Unassembled WGS sequence"/>
</dbReference>
<dbReference type="InterPro" id="IPR007353">
    <property type="entry name" value="DUF421"/>
</dbReference>
<dbReference type="PANTHER" id="PTHR34582">
    <property type="entry name" value="UPF0702 TRANSMEMBRANE PROTEIN YCAP"/>
    <property type="match status" value="1"/>
</dbReference>
<evidence type="ECO:0000256" key="1">
    <source>
        <dbReference type="ARBA" id="ARBA00004651"/>
    </source>
</evidence>
<dbReference type="PANTHER" id="PTHR34582:SF2">
    <property type="entry name" value="UPF0702 TRANSMEMBRANE PROTEIN YDFR"/>
    <property type="match status" value="1"/>
</dbReference>
<evidence type="ECO:0000256" key="4">
    <source>
        <dbReference type="ARBA" id="ARBA00022692"/>
    </source>
</evidence>
<feature type="transmembrane region" description="Helical" evidence="7">
    <location>
        <begin position="56"/>
        <end position="75"/>
    </location>
</feature>
<evidence type="ECO:0000256" key="5">
    <source>
        <dbReference type="ARBA" id="ARBA00022989"/>
    </source>
</evidence>
<dbReference type="Proteomes" id="UP000037269">
    <property type="component" value="Unassembled WGS sequence"/>
</dbReference>
<dbReference type="PATRIC" id="fig|47500.8.peg.913"/>
<dbReference type="EMBL" id="FNED01000016">
    <property type="protein sequence ID" value="SDJ34634.1"/>
    <property type="molecule type" value="Genomic_DNA"/>
</dbReference>
<reference evidence="9 11" key="1">
    <citation type="submission" date="2015-07" db="EMBL/GenBank/DDBJ databases">
        <title>Fjat-14205 dsm 2895.</title>
        <authorList>
            <person name="Liu B."/>
            <person name="Wang J."/>
            <person name="Zhu Y."/>
            <person name="Liu G."/>
            <person name="Chen Q."/>
            <person name="Chen Z."/>
            <person name="Lan J."/>
            <person name="Che J."/>
            <person name="Ge C."/>
            <person name="Shi H."/>
            <person name="Pan Z."/>
            <person name="Liu X."/>
        </authorList>
    </citation>
    <scope>NUCLEOTIDE SEQUENCE [LARGE SCALE GENOMIC DNA]</scope>
    <source>
        <strain evidence="9 11">DSM 2895</strain>
    </source>
</reference>
<keyword evidence="3" id="KW-1003">Cell membrane</keyword>
<sequence length="203" mass="22534">MNVSWIWQTLVIFVVGTLILRISGRRTISQMTIPETVIMIAIGTLLIQPVTGRGLWITFGVAALLVVALLVTDYIQLKSDGLETLISGKAVTIIENGTLNEKNLRKLRLPVDKLEARLRQSGIANISDVQWATLEVSGQLGYQLKTEKQPATKQDIENLARLIETRLPYSQIVAESGQVTYQENIFTEVANKGHSNPSPERLQ</sequence>
<evidence type="ECO:0000256" key="7">
    <source>
        <dbReference type="SAM" id="Phobius"/>
    </source>
</evidence>
<name>A0A0D1XIH3_ANEMI</name>
<dbReference type="OrthoDB" id="1796697at2"/>
<feature type="transmembrane region" description="Helical" evidence="7">
    <location>
        <begin position="31"/>
        <end position="50"/>
    </location>
</feature>
<evidence type="ECO:0000256" key="3">
    <source>
        <dbReference type="ARBA" id="ARBA00022475"/>
    </source>
</evidence>
<evidence type="ECO:0000313" key="9">
    <source>
        <dbReference type="EMBL" id="KON97693.1"/>
    </source>
</evidence>
<dbReference type="GeneID" id="42307789"/>
<dbReference type="EMBL" id="LGUG01000004">
    <property type="protein sequence ID" value="KON97693.1"/>
    <property type="molecule type" value="Genomic_DNA"/>
</dbReference>